<dbReference type="OrthoDB" id="3449038at2"/>
<feature type="domain" description="HTH cro/C1-type" evidence="1">
    <location>
        <begin position="22"/>
        <end position="79"/>
    </location>
</feature>
<name>A0A367FHU9_9ACTN</name>
<dbReference type="InterPro" id="IPR010982">
    <property type="entry name" value="Lambda_DNA-bd_dom_sf"/>
</dbReference>
<dbReference type="SMART" id="SM00530">
    <property type="entry name" value="HTH_XRE"/>
    <property type="match status" value="1"/>
</dbReference>
<dbReference type="CDD" id="cd00093">
    <property type="entry name" value="HTH_XRE"/>
    <property type="match status" value="1"/>
</dbReference>
<gene>
    <name evidence="2" type="ORF">DQ384_16960</name>
</gene>
<protein>
    <submittedName>
        <fullName evidence="2">XRE family transcriptional regulator</fullName>
    </submittedName>
</protein>
<dbReference type="RefSeq" id="WP_114029807.1">
    <property type="nucleotide sequence ID" value="NZ_QOIL01000009.1"/>
</dbReference>
<accession>A0A367FHU9</accession>
<dbReference type="GO" id="GO:0003677">
    <property type="term" value="F:DNA binding"/>
    <property type="evidence" value="ECO:0007669"/>
    <property type="project" value="InterPro"/>
</dbReference>
<proteinExistence type="predicted"/>
<dbReference type="EMBL" id="QOIL01000009">
    <property type="protein sequence ID" value="RCG29864.1"/>
    <property type="molecule type" value="Genomic_DNA"/>
</dbReference>
<organism evidence="2 3">
    <name type="scientific">Sphaerisporangium album</name>
    <dbReference type="NCBI Taxonomy" id="509200"/>
    <lineage>
        <taxon>Bacteria</taxon>
        <taxon>Bacillati</taxon>
        <taxon>Actinomycetota</taxon>
        <taxon>Actinomycetes</taxon>
        <taxon>Streptosporangiales</taxon>
        <taxon>Streptosporangiaceae</taxon>
        <taxon>Sphaerisporangium</taxon>
    </lineage>
</organism>
<evidence type="ECO:0000259" key="1">
    <source>
        <dbReference type="PROSITE" id="PS50943"/>
    </source>
</evidence>
<dbReference type="InterPro" id="IPR001387">
    <property type="entry name" value="Cro/C1-type_HTH"/>
</dbReference>
<dbReference type="Pfam" id="PF13560">
    <property type="entry name" value="HTH_31"/>
    <property type="match status" value="1"/>
</dbReference>
<keyword evidence="3" id="KW-1185">Reference proteome</keyword>
<dbReference type="PROSITE" id="PS50943">
    <property type="entry name" value="HTH_CROC1"/>
    <property type="match status" value="1"/>
</dbReference>
<sequence>MPRASDPIKVDESPWHLLGATLRHWREDVRDLTQRELAKAAFVDQGELSRWERGLARPHADHVKGIDDALGACGQIAALHAIAIELDRFRAGTVDSDSFPSACDEVAVERRTLLQLLAMFGAGVNVPASAIDALHAGLRQAIGVAAENSVEDWEQVAWDYAQGVWTEPPGSRITDLAGDIRALEQRLSRTMEGPERAALLRVYAQLAAFMAMDLSHGAVRMCWRSWRAARSAADASGDRDLQVWVRAEEASESFYLHRAGPAAGDLVEDALRLANGRPSLGLTEALKISSRMHATVGQAEQARDALGALEHTFERLPPAVTRDRISVWGQSLDTVQFAEAYVLIKLGDTEQAMPLVEQALAACPREKVGGRANVRLLQAWTLVQDRDVNEGLGHALDIVSPLPVTAARRRLADEILDSLPEKAAALPAARDLRALTASRTNSPKGSAA</sequence>
<dbReference type="AlphaFoldDB" id="A0A367FHU9"/>
<comment type="caution">
    <text evidence="2">The sequence shown here is derived from an EMBL/GenBank/DDBJ whole genome shotgun (WGS) entry which is preliminary data.</text>
</comment>
<evidence type="ECO:0000313" key="3">
    <source>
        <dbReference type="Proteomes" id="UP000253094"/>
    </source>
</evidence>
<reference evidence="2 3" key="1">
    <citation type="submission" date="2018-06" db="EMBL/GenBank/DDBJ databases">
        <title>Sphaerisporangium craniellae sp. nov., isolated from a marine sponge in the South China Sea.</title>
        <authorList>
            <person name="Li L."/>
        </authorList>
    </citation>
    <scope>NUCLEOTIDE SEQUENCE [LARGE SCALE GENOMIC DNA]</scope>
    <source>
        <strain evidence="2 3">CCTCC AA 208026</strain>
    </source>
</reference>
<dbReference type="Gene3D" id="1.10.260.40">
    <property type="entry name" value="lambda repressor-like DNA-binding domains"/>
    <property type="match status" value="1"/>
</dbReference>
<dbReference type="Proteomes" id="UP000253094">
    <property type="component" value="Unassembled WGS sequence"/>
</dbReference>
<dbReference type="SUPFAM" id="SSF47413">
    <property type="entry name" value="lambda repressor-like DNA-binding domains"/>
    <property type="match status" value="1"/>
</dbReference>
<evidence type="ECO:0000313" key="2">
    <source>
        <dbReference type="EMBL" id="RCG29864.1"/>
    </source>
</evidence>